<dbReference type="InterPro" id="IPR000504">
    <property type="entry name" value="RRM_dom"/>
</dbReference>
<dbReference type="OrthoDB" id="904645at2759"/>
<comment type="caution">
    <text evidence="4">The sequence shown here is derived from an EMBL/GenBank/DDBJ whole genome shotgun (WGS) entry which is preliminary data.</text>
</comment>
<dbReference type="SUPFAM" id="SSF54928">
    <property type="entry name" value="RNA-binding domain, RBD"/>
    <property type="match status" value="2"/>
</dbReference>
<keyword evidence="5" id="KW-1185">Reference proteome</keyword>
<dbReference type="EMBL" id="AUSU01000771">
    <property type="protein sequence ID" value="EPS72608.1"/>
    <property type="molecule type" value="Genomic_DNA"/>
</dbReference>
<dbReference type="GO" id="GO:0003723">
    <property type="term" value="F:RNA binding"/>
    <property type="evidence" value="ECO:0007669"/>
    <property type="project" value="UniProtKB-UniRule"/>
</dbReference>
<evidence type="ECO:0000259" key="3">
    <source>
        <dbReference type="PROSITE" id="PS50102"/>
    </source>
</evidence>
<dbReference type="Pfam" id="PF00076">
    <property type="entry name" value="RRM_1"/>
    <property type="match status" value="2"/>
</dbReference>
<gene>
    <name evidence="4" type="ORF">M569_02152</name>
</gene>
<accession>S8E9P5</accession>
<dbReference type="Gene3D" id="3.30.70.330">
    <property type="match status" value="2"/>
</dbReference>
<organism evidence="4 5">
    <name type="scientific">Genlisea aurea</name>
    <dbReference type="NCBI Taxonomy" id="192259"/>
    <lineage>
        <taxon>Eukaryota</taxon>
        <taxon>Viridiplantae</taxon>
        <taxon>Streptophyta</taxon>
        <taxon>Embryophyta</taxon>
        <taxon>Tracheophyta</taxon>
        <taxon>Spermatophyta</taxon>
        <taxon>Magnoliopsida</taxon>
        <taxon>eudicotyledons</taxon>
        <taxon>Gunneridae</taxon>
        <taxon>Pentapetalae</taxon>
        <taxon>asterids</taxon>
        <taxon>lamiids</taxon>
        <taxon>Lamiales</taxon>
        <taxon>Lentibulariaceae</taxon>
        <taxon>Genlisea</taxon>
    </lineage>
</organism>
<evidence type="ECO:0000313" key="5">
    <source>
        <dbReference type="Proteomes" id="UP000015453"/>
    </source>
</evidence>
<evidence type="ECO:0000256" key="1">
    <source>
        <dbReference type="ARBA" id="ARBA00022884"/>
    </source>
</evidence>
<dbReference type="InterPro" id="IPR035979">
    <property type="entry name" value="RBD_domain_sf"/>
</dbReference>
<feature type="domain" description="RRM" evidence="3">
    <location>
        <begin position="7"/>
        <end position="79"/>
    </location>
</feature>
<dbReference type="PANTHER" id="PTHR23189">
    <property type="entry name" value="RNA RECOGNITION MOTIF-CONTAINING"/>
    <property type="match status" value="1"/>
</dbReference>
<dbReference type="AlphaFoldDB" id="S8E9P5"/>
<dbReference type="SMART" id="SM00360">
    <property type="entry name" value="RRM"/>
    <property type="match status" value="2"/>
</dbReference>
<name>S8E9P5_9LAMI</name>
<dbReference type="InterPro" id="IPR012677">
    <property type="entry name" value="Nucleotide-bd_a/b_plait_sf"/>
</dbReference>
<evidence type="ECO:0000256" key="2">
    <source>
        <dbReference type="PROSITE-ProRule" id="PRU00176"/>
    </source>
</evidence>
<protein>
    <recommendedName>
        <fullName evidence="3">RRM domain-containing protein</fullName>
    </recommendedName>
</protein>
<dbReference type="PROSITE" id="PS50102">
    <property type="entry name" value="RRM"/>
    <property type="match status" value="2"/>
</dbReference>
<reference evidence="4 5" key="1">
    <citation type="journal article" date="2013" name="BMC Genomics">
        <title>The miniature genome of a carnivorous plant Genlisea aurea contains a low number of genes and short non-coding sequences.</title>
        <authorList>
            <person name="Leushkin E.V."/>
            <person name="Sutormin R.A."/>
            <person name="Nabieva E.R."/>
            <person name="Penin A.A."/>
            <person name="Kondrashov A.S."/>
            <person name="Logacheva M.D."/>
        </authorList>
    </citation>
    <scope>NUCLEOTIDE SEQUENCE [LARGE SCALE GENOMIC DNA]</scope>
</reference>
<proteinExistence type="predicted"/>
<dbReference type="CDD" id="cd00590">
    <property type="entry name" value="RRM_SF"/>
    <property type="match status" value="2"/>
</dbReference>
<feature type="non-terminal residue" evidence="4">
    <location>
        <position position="1"/>
    </location>
</feature>
<dbReference type="Proteomes" id="UP000015453">
    <property type="component" value="Unassembled WGS sequence"/>
</dbReference>
<feature type="domain" description="RRM" evidence="3">
    <location>
        <begin position="84"/>
        <end position="156"/>
    </location>
</feature>
<feature type="non-terminal residue" evidence="4">
    <location>
        <position position="161"/>
    </location>
</feature>
<evidence type="ECO:0000313" key="4">
    <source>
        <dbReference type="EMBL" id="EPS72608.1"/>
    </source>
</evidence>
<keyword evidence="1 2" id="KW-0694">RNA-binding</keyword>
<sequence>GRNPPSVNLWIGNLSPDVSEPELKALLEKYGKVYSITSYASRNYAFVYFNSVEDAKSAKEGLQGHLLRGIPLKIEFAKPAKPSKSLWVAGISPSITKDEFEKKFQRFGKIQDFRFLKDPSTAFVDYVRLEDSVEALKNMNGKIFGGSQIRVDYLRPLSSRK</sequence>